<dbReference type="EMBL" id="BAABBN010000012">
    <property type="protein sequence ID" value="GAA3933946.1"/>
    <property type="molecule type" value="Genomic_DNA"/>
</dbReference>
<evidence type="ECO:0000256" key="1">
    <source>
        <dbReference type="ARBA" id="ARBA00010835"/>
    </source>
</evidence>
<feature type="domain" description="Prokaryotic-type class I peptide chain release factors" evidence="2">
    <location>
        <begin position="128"/>
        <end position="144"/>
    </location>
</feature>
<dbReference type="InterPro" id="IPR017509">
    <property type="entry name" value="PrfH"/>
</dbReference>
<dbReference type="SUPFAM" id="SSF75620">
    <property type="entry name" value="Release factor"/>
    <property type="match status" value="1"/>
</dbReference>
<comment type="similarity">
    <text evidence="1">Belongs to the prokaryotic/mitochondrial release factor family.</text>
</comment>
<dbReference type="NCBIfam" id="TIGR03072">
    <property type="entry name" value="release_prfH"/>
    <property type="match status" value="1"/>
</dbReference>
<evidence type="ECO:0000259" key="2">
    <source>
        <dbReference type="PROSITE" id="PS00745"/>
    </source>
</evidence>
<evidence type="ECO:0000313" key="4">
    <source>
        <dbReference type="Proteomes" id="UP001501565"/>
    </source>
</evidence>
<dbReference type="InterPro" id="IPR000352">
    <property type="entry name" value="Pep_chain_release_fac_I"/>
</dbReference>
<name>A0ABP7N0F0_9GAMM</name>
<reference evidence="4" key="1">
    <citation type="journal article" date="2019" name="Int. J. Syst. Evol. Microbiol.">
        <title>The Global Catalogue of Microorganisms (GCM) 10K type strain sequencing project: providing services to taxonomists for standard genome sequencing and annotation.</title>
        <authorList>
            <consortium name="The Broad Institute Genomics Platform"/>
            <consortium name="The Broad Institute Genome Sequencing Center for Infectious Disease"/>
            <person name="Wu L."/>
            <person name="Ma J."/>
        </authorList>
    </citation>
    <scope>NUCLEOTIDE SEQUENCE [LARGE SCALE GENOMIC DNA]</scope>
    <source>
        <strain evidence="4">JCM 17551</strain>
    </source>
</reference>
<dbReference type="InterPro" id="IPR045853">
    <property type="entry name" value="Pep_chain_release_fac_I_sf"/>
</dbReference>
<keyword evidence="4" id="KW-1185">Reference proteome</keyword>
<sequence>MLLIQLSSGQGPEECCLAVANALKLLLKEMADVGLDANILEYEPGRSSVTYKSVLVAIKPLGTMDDASVTDDIKSRVYQHWNGTLKWVCKSPYRPKHGRKNWFLNASVWEPKASAHLASSDFRIKTCRAGGSGGQHVNTTDSAVQITHKASGLSVKVQTERSQHQNKKIAWQLIRYKLEQEALAKQQLARGELRMQHHQLIRGHAVRTFKGNNFIEV</sequence>
<dbReference type="PANTHER" id="PTHR43804">
    <property type="entry name" value="LD18447P"/>
    <property type="match status" value="1"/>
</dbReference>
<organism evidence="3 4">
    <name type="scientific">Litoribacillus peritrichatus</name>
    <dbReference type="NCBI Taxonomy" id="718191"/>
    <lineage>
        <taxon>Bacteria</taxon>
        <taxon>Pseudomonadati</taxon>
        <taxon>Pseudomonadota</taxon>
        <taxon>Gammaproteobacteria</taxon>
        <taxon>Oceanospirillales</taxon>
        <taxon>Oceanospirillaceae</taxon>
        <taxon>Litoribacillus</taxon>
    </lineage>
</organism>
<dbReference type="InterPro" id="IPR050057">
    <property type="entry name" value="Prokaryotic/Mito_RF"/>
</dbReference>
<dbReference type="Gene3D" id="3.30.160.20">
    <property type="match status" value="1"/>
</dbReference>
<dbReference type="PROSITE" id="PS00745">
    <property type="entry name" value="RF_PROK_I"/>
    <property type="match status" value="1"/>
</dbReference>
<evidence type="ECO:0000313" key="3">
    <source>
        <dbReference type="EMBL" id="GAA3933946.1"/>
    </source>
</evidence>
<comment type="caution">
    <text evidence="3">The sequence shown here is derived from an EMBL/GenBank/DDBJ whole genome shotgun (WGS) entry which is preliminary data.</text>
</comment>
<dbReference type="Gene3D" id="3.30.70.1660">
    <property type="match status" value="1"/>
</dbReference>
<dbReference type="RefSeq" id="WP_344799705.1">
    <property type="nucleotide sequence ID" value="NZ_BAABBN010000012.1"/>
</dbReference>
<dbReference type="PANTHER" id="PTHR43804:SF9">
    <property type="entry name" value="PEPTIDE CHAIN RELEASE FACTOR HOMOLOG-RELATED"/>
    <property type="match status" value="1"/>
</dbReference>
<accession>A0ABP7N0F0</accession>
<gene>
    <name evidence="3" type="primary">prfH</name>
    <name evidence="3" type="ORF">GCM10022277_33160</name>
</gene>
<dbReference type="Pfam" id="PF00472">
    <property type="entry name" value="RF-1"/>
    <property type="match status" value="1"/>
</dbReference>
<proteinExistence type="inferred from homology"/>
<dbReference type="Proteomes" id="UP001501565">
    <property type="component" value="Unassembled WGS sequence"/>
</dbReference>
<protein>
    <submittedName>
        <fullName evidence="3">Peptide chain release factor H</fullName>
    </submittedName>
</protein>